<dbReference type="Proteomes" id="UP000552709">
    <property type="component" value="Unassembled WGS sequence"/>
</dbReference>
<sequence>MHVDFRPRLLMMIGTMLILMTFIFGYMNILDRWIDLWGQVKQAAQAKTGRELDLIDYLTDCLPNSKCKAAYANAVGLNKWALMALHTNFLMGLLFAGSAQFWKPERWYRRQARVASARMIDWFERSNARPKGTLEPKRVGT</sequence>
<dbReference type="RefSeq" id="WP_184138112.1">
    <property type="nucleotide sequence ID" value="NZ_JACHFL010000032.1"/>
</dbReference>
<feature type="transmembrane region" description="Helical" evidence="1">
    <location>
        <begin position="9"/>
        <end position="29"/>
    </location>
</feature>
<gene>
    <name evidence="2" type="ORF">HNQ08_005376</name>
</gene>
<keyword evidence="1" id="KW-0472">Membrane</keyword>
<evidence type="ECO:0000256" key="1">
    <source>
        <dbReference type="SAM" id="Phobius"/>
    </source>
</evidence>
<comment type="caution">
    <text evidence="2">The sequence shown here is derived from an EMBL/GenBank/DDBJ whole genome shotgun (WGS) entry which is preliminary data.</text>
</comment>
<dbReference type="AlphaFoldDB" id="A0A7W8JZT2"/>
<evidence type="ECO:0000313" key="2">
    <source>
        <dbReference type="EMBL" id="MBB5366247.1"/>
    </source>
</evidence>
<keyword evidence="1" id="KW-0812">Transmembrane</keyword>
<reference evidence="2 3" key="1">
    <citation type="submission" date="2020-08" db="EMBL/GenBank/DDBJ databases">
        <title>Genomic Encyclopedia of Type Strains, Phase IV (KMG-IV): sequencing the most valuable type-strain genomes for metagenomic binning, comparative biology and taxonomic classification.</title>
        <authorList>
            <person name="Goeker M."/>
        </authorList>
    </citation>
    <scope>NUCLEOTIDE SEQUENCE [LARGE SCALE GENOMIC DNA]</scope>
    <source>
        <strain evidence="2 3">DSM 27939</strain>
    </source>
</reference>
<proteinExistence type="predicted"/>
<accession>A0A7W8JZT2</accession>
<dbReference type="EMBL" id="JACHFL010000032">
    <property type="protein sequence ID" value="MBB5366247.1"/>
    <property type="molecule type" value="Genomic_DNA"/>
</dbReference>
<feature type="transmembrane region" description="Helical" evidence="1">
    <location>
        <begin position="80"/>
        <end position="102"/>
    </location>
</feature>
<protein>
    <submittedName>
        <fullName evidence="2">Uncharacterized protein</fullName>
    </submittedName>
</protein>
<keyword evidence="1" id="KW-1133">Transmembrane helix</keyword>
<organism evidence="2 3">
    <name type="scientific">Deinococcus humi</name>
    <dbReference type="NCBI Taxonomy" id="662880"/>
    <lineage>
        <taxon>Bacteria</taxon>
        <taxon>Thermotogati</taxon>
        <taxon>Deinococcota</taxon>
        <taxon>Deinococci</taxon>
        <taxon>Deinococcales</taxon>
        <taxon>Deinococcaceae</taxon>
        <taxon>Deinococcus</taxon>
    </lineage>
</organism>
<evidence type="ECO:0000313" key="3">
    <source>
        <dbReference type="Proteomes" id="UP000552709"/>
    </source>
</evidence>
<name>A0A7W8JZT2_9DEIO</name>
<keyword evidence="3" id="KW-1185">Reference proteome</keyword>